<dbReference type="PANTHER" id="PTHR30221">
    <property type="entry name" value="SMALL-CONDUCTANCE MECHANOSENSITIVE CHANNEL"/>
    <property type="match status" value="1"/>
</dbReference>
<feature type="transmembrane region" description="Helical" evidence="7">
    <location>
        <begin position="81"/>
        <end position="110"/>
    </location>
</feature>
<dbReference type="Gene3D" id="1.10.287.1260">
    <property type="match status" value="1"/>
</dbReference>
<evidence type="ECO:0000256" key="2">
    <source>
        <dbReference type="ARBA" id="ARBA00008017"/>
    </source>
</evidence>
<dbReference type="InterPro" id="IPR023408">
    <property type="entry name" value="MscS_beta-dom_sf"/>
</dbReference>
<evidence type="ECO:0000256" key="1">
    <source>
        <dbReference type="ARBA" id="ARBA00004651"/>
    </source>
</evidence>
<dbReference type="InterPro" id="IPR006685">
    <property type="entry name" value="MscS_channel_2nd"/>
</dbReference>
<comment type="similarity">
    <text evidence="2">Belongs to the MscS (TC 1.A.23) family.</text>
</comment>
<evidence type="ECO:0000256" key="5">
    <source>
        <dbReference type="ARBA" id="ARBA00022989"/>
    </source>
</evidence>
<keyword evidence="5 7" id="KW-1133">Transmembrane helix</keyword>
<dbReference type="InterPro" id="IPR010920">
    <property type="entry name" value="LSM_dom_sf"/>
</dbReference>
<dbReference type="InterPro" id="IPR045275">
    <property type="entry name" value="MscS_archaea/bacteria_type"/>
</dbReference>
<dbReference type="AlphaFoldDB" id="A0A366MBW1"/>
<evidence type="ECO:0000256" key="6">
    <source>
        <dbReference type="ARBA" id="ARBA00023136"/>
    </source>
</evidence>
<sequence length="249" mass="27978">MNIFNVPQYPFLEFLLYTVIVLIVSTVLVRILAFIINKLAKKFNIELTLNYLFKDLAKYVIYIFAFVIILGMAGVDINALIVSLGVVGVTLGFAAKDIISSFVSGIFLLADKTVKVGEVIEVEDIKGEVKKLGFRTTTLVTSDNLIVTVPNTVLSQNPYTNYTYFDKHRIDLEVILPLNVDIADFEKSLVKRISDLPWILENSNPQINVIEMNEEGSKLKISACSDEYSKIETCRLDLANEVRKLIGEM</sequence>
<keyword evidence="3" id="KW-1003">Cell membrane</keyword>
<keyword evidence="6 7" id="KW-0472">Membrane</keyword>
<dbReference type="Pfam" id="PF00924">
    <property type="entry name" value="MS_channel_2nd"/>
    <property type="match status" value="1"/>
</dbReference>
<proteinExistence type="inferred from homology"/>
<keyword evidence="4 7" id="KW-0812">Transmembrane</keyword>
<evidence type="ECO:0000313" key="10">
    <source>
        <dbReference type="EMBL" id="RBQ23728.1"/>
    </source>
</evidence>
<dbReference type="InterPro" id="IPR011014">
    <property type="entry name" value="MscS_channel_TM-2"/>
</dbReference>
<name>A0A366MBW1_9EURY</name>
<dbReference type="SUPFAM" id="SSF82861">
    <property type="entry name" value="Mechanosensitive channel protein MscS (YggB), transmembrane region"/>
    <property type="match status" value="1"/>
</dbReference>
<dbReference type="SUPFAM" id="SSF50182">
    <property type="entry name" value="Sm-like ribonucleoproteins"/>
    <property type="match status" value="1"/>
</dbReference>
<feature type="transmembrane region" description="Helical" evidence="7">
    <location>
        <begin position="14"/>
        <end position="36"/>
    </location>
</feature>
<accession>A0A366MBW1</accession>
<dbReference type="GO" id="GO:0005886">
    <property type="term" value="C:plasma membrane"/>
    <property type="evidence" value="ECO:0007669"/>
    <property type="project" value="UniProtKB-SubCell"/>
</dbReference>
<reference evidence="10 11" key="1">
    <citation type="submission" date="2018-06" db="EMBL/GenBank/DDBJ databases">
        <title>Genomic insight into two independent archaeal endosymbiosis events.</title>
        <authorList>
            <person name="Lind A.E."/>
            <person name="Lewis W.H."/>
            <person name="Spang A."/>
            <person name="Guy L."/>
            <person name="Embley M.T."/>
            <person name="Ettema T.J.G."/>
        </authorList>
    </citation>
    <scope>NUCLEOTIDE SEQUENCE [LARGE SCALE GENOMIC DNA]</scope>
    <source>
        <strain evidence="10">NOE</strain>
    </source>
</reference>
<evidence type="ECO:0000256" key="4">
    <source>
        <dbReference type="ARBA" id="ARBA00022692"/>
    </source>
</evidence>
<organism evidence="10 11">
    <name type="scientific">Candidatus Methanobinarius endosymbioticus</name>
    <dbReference type="NCBI Taxonomy" id="2006182"/>
    <lineage>
        <taxon>Archaea</taxon>
        <taxon>Methanobacteriati</taxon>
        <taxon>Methanobacteriota</taxon>
        <taxon>Methanomada group</taxon>
        <taxon>Methanobacteria</taxon>
        <taxon>Methanobacteriales</taxon>
        <taxon>Methanobacteriaceae</taxon>
        <taxon>Candidatus Methanobinarius</taxon>
    </lineage>
</organism>
<dbReference type="Pfam" id="PF21088">
    <property type="entry name" value="MS_channel_1st"/>
    <property type="match status" value="1"/>
</dbReference>
<evidence type="ECO:0000313" key="11">
    <source>
        <dbReference type="Proteomes" id="UP000253099"/>
    </source>
</evidence>
<feature type="transmembrane region" description="Helical" evidence="7">
    <location>
        <begin position="56"/>
        <end position="75"/>
    </location>
</feature>
<dbReference type="EMBL" id="NIZT01000020">
    <property type="protein sequence ID" value="RBQ23728.1"/>
    <property type="molecule type" value="Genomic_DNA"/>
</dbReference>
<evidence type="ECO:0000259" key="8">
    <source>
        <dbReference type="Pfam" id="PF00924"/>
    </source>
</evidence>
<evidence type="ECO:0000256" key="3">
    <source>
        <dbReference type="ARBA" id="ARBA00022475"/>
    </source>
</evidence>
<comment type="subcellular location">
    <subcellularLocation>
        <location evidence="1">Cell membrane</location>
        <topology evidence="1">Multi-pass membrane protein</topology>
    </subcellularLocation>
</comment>
<feature type="domain" description="Mechanosensitive ion channel transmembrane helices 2/3" evidence="9">
    <location>
        <begin position="56"/>
        <end position="96"/>
    </location>
</feature>
<gene>
    <name evidence="10" type="ORF">ALNOE001_08010</name>
</gene>
<keyword evidence="11" id="KW-1185">Reference proteome</keyword>
<dbReference type="Gene3D" id="2.30.30.60">
    <property type="match status" value="1"/>
</dbReference>
<evidence type="ECO:0000259" key="9">
    <source>
        <dbReference type="Pfam" id="PF21088"/>
    </source>
</evidence>
<protein>
    <submittedName>
        <fullName evidence="10">Small-conductance mechanosensitive channel MscMJ</fullName>
    </submittedName>
</protein>
<dbReference type="GO" id="GO:0008381">
    <property type="term" value="F:mechanosensitive monoatomic ion channel activity"/>
    <property type="evidence" value="ECO:0007669"/>
    <property type="project" value="InterPro"/>
</dbReference>
<dbReference type="InterPro" id="IPR049142">
    <property type="entry name" value="MS_channel_1st"/>
</dbReference>
<comment type="caution">
    <text evidence="10">The sequence shown here is derived from an EMBL/GenBank/DDBJ whole genome shotgun (WGS) entry which is preliminary data.</text>
</comment>
<evidence type="ECO:0000256" key="7">
    <source>
        <dbReference type="SAM" id="Phobius"/>
    </source>
</evidence>
<dbReference type="Proteomes" id="UP000253099">
    <property type="component" value="Unassembled WGS sequence"/>
</dbReference>
<dbReference type="PANTHER" id="PTHR30221:SF1">
    <property type="entry name" value="SMALL-CONDUCTANCE MECHANOSENSITIVE CHANNEL"/>
    <property type="match status" value="1"/>
</dbReference>
<feature type="domain" description="Mechanosensitive ion channel MscS" evidence="8">
    <location>
        <begin position="97"/>
        <end position="163"/>
    </location>
</feature>